<proteinExistence type="predicted"/>
<accession>A0ACB8A1Z6</accession>
<name>A0ACB8A1Z6_9AGAM</name>
<keyword evidence="2" id="KW-1185">Reference proteome</keyword>
<reference evidence="1" key="1">
    <citation type="journal article" date="2021" name="New Phytol.">
        <title>Evolutionary innovations through gain and loss of genes in the ectomycorrhizal Boletales.</title>
        <authorList>
            <person name="Wu G."/>
            <person name="Miyauchi S."/>
            <person name="Morin E."/>
            <person name="Kuo A."/>
            <person name="Drula E."/>
            <person name="Varga T."/>
            <person name="Kohler A."/>
            <person name="Feng B."/>
            <person name="Cao Y."/>
            <person name="Lipzen A."/>
            <person name="Daum C."/>
            <person name="Hundley H."/>
            <person name="Pangilinan J."/>
            <person name="Johnson J."/>
            <person name="Barry K."/>
            <person name="LaButti K."/>
            <person name="Ng V."/>
            <person name="Ahrendt S."/>
            <person name="Min B."/>
            <person name="Choi I.G."/>
            <person name="Park H."/>
            <person name="Plett J.M."/>
            <person name="Magnuson J."/>
            <person name="Spatafora J.W."/>
            <person name="Nagy L.G."/>
            <person name="Henrissat B."/>
            <person name="Grigoriev I.V."/>
            <person name="Yang Z.L."/>
            <person name="Xu J."/>
            <person name="Martin F.M."/>
        </authorList>
    </citation>
    <scope>NUCLEOTIDE SEQUENCE</scope>
    <source>
        <strain evidence="1">ATCC 28755</strain>
    </source>
</reference>
<evidence type="ECO:0000313" key="1">
    <source>
        <dbReference type="EMBL" id="KAH7907024.1"/>
    </source>
</evidence>
<evidence type="ECO:0000313" key="2">
    <source>
        <dbReference type="Proteomes" id="UP000790377"/>
    </source>
</evidence>
<organism evidence="1 2">
    <name type="scientific">Hygrophoropsis aurantiaca</name>
    <dbReference type="NCBI Taxonomy" id="72124"/>
    <lineage>
        <taxon>Eukaryota</taxon>
        <taxon>Fungi</taxon>
        <taxon>Dikarya</taxon>
        <taxon>Basidiomycota</taxon>
        <taxon>Agaricomycotina</taxon>
        <taxon>Agaricomycetes</taxon>
        <taxon>Agaricomycetidae</taxon>
        <taxon>Boletales</taxon>
        <taxon>Coniophorineae</taxon>
        <taxon>Hygrophoropsidaceae</taxon>
        <taxon>Hygrophoropsis</taxon>
    </lineage>
</organism>
<gene>
    <name evidence="1" type="ORF">BJ138DRAFT_1137722</name>
</gene>
<protein>
    <submittedName>
        <fullName evidence="1">Glutathione S-transferase-like protein</fullName>
    </submittedName>
</protein>
<dbReference type="Proteomes" id="UP000790377">
    <property type="component" value="Unassembled WGS sequence"/>
</dbReference>
<dbReference type="EMBL" id="MU267947">
    <property type="protein sequence ID" value="KAH7907024.1"/>
    <property type="molecule type" value="Genomic_DNA"/>
</dbReference>
<comment type="caution">
    <text evidence="1">The sequence shown here is derived from an EMBL/GenBank/DDBJ whole genome shotgun (WGS) entry which is preliminary data.</text>
</comment>
<sequence>MTARFDAGSSESETCTRRVATVLKEKNVPYELISVDLTKGAQKDPSFTKHQPFGQVPYIKYAEQGTPDLIPTDPKAAALFEQAASTETFNFDPFASGIILEKVIKKRRGFETNEVWVTELATTLDAKLDAYEVILSKQKYLGGDNVTLADLFHLPSGSMLGAAGFSDILEKRPNVARWWKDISSRPAWLAVKDGA</sequence>